<evidence type="ECO:0000313" key="2">
    <source>
        <dbReference type="EMBL" id="EMZ18470.1"/>
    </source>
</evidence>
<dbReference type="STRING" id="1235802.C823_05800"/>
<evidence type="ECO:0000313" key="3">
    <source>
        <dbReference type="Proteomes" id="UP000012589"/>
    </source>
</evidence>
<comment type="caution">
    <text evidence="2">The sequence shown here is derived from an EMBL/GenBank/DDBJ whole genome shotgun (WGS) entry which is preliminary data.</text>
</comment>
<gene>
    <name evidence="2" type="ORF">C823_05800</name>
</gene>
<feature type="compositionally biased region" description="Basic and acidic residues" evidence="1">
    <location>
        <begin position="102"/>
        <end position="113"/>
    </location>
</feature>
<reference evidence="2 3" key="1">
    <citation type="journal article" date="2014" name="Genome Announc.">
        <title>Draft genome sequences of the altered schaedler flora, a defined bacterial community from gnotobiotic mice.</title>
        <authorList>
            <person name="Wannemuehler M.J."/>
            <person name="Overstreet A.M."/>
            <person name="Ward D.V."/>
            <person name="Phillips G.J."/>
        </authorList>
    </citation>
    <scope>NUCLEOTIDE SEQUENCE [LARGE SCALE GENOMIC DNA]</scope>
    <source>
        <strain evidence="2 3">ASF492</strain>
    </source>
</reference>
<dbReference type="PATRIC" id="fig|1235802.3.peg.6127"/>
<evidence type="ECO:0000256" key="1">
    <source>
        <dbReference type="SAM" id="MobiDB-lite"/>
    </source>
</evidence>
<feature type="region of interest" description="Disordered" evidence="1">
    <location>
        <begin position="1"/>
        <end position="37"/>
    </location>
</feature>
<proteinExistence type="predicted"/>
<dbReference type="EMBL" id="AQFT01000186">
    <property type="protein sequence ID" value="EMZ18470.1"/>
    <property type="molecule type" value="Genomic_DNA"/>
</dbReference>
<accession>N1ZXE0</accession>
<sequence length="113" mass="12162">MGSFVTCRRRLSVSRRSATPGLHTPVPGMSSKAVMPPDNTAQIFKKGIKEEPAPVTFPHRMGAQNRPRGLLLSCGMQDFTPPGKPAAQRVSSGRRKTNKAAVAERGDKNAGKH</sequence>
<dbReference type="Proteomes" id="UP000012589">
    <property type="component" value="Unassembled WGS sequence"/>
</dbReference>
<organism evidence="2 3">
    <name type="scientific">Eubacterium plexicaudatum ASF492</name>
    <dbReference type="NCBI Taxonomy" id="1235802"/>
    <lineage>
        <taxon>Bacteria</taxon>
        <taxon>Bacillati</taxon>
        <taxon>Bacillota</taxon>
        <taxon>Clostridia</taxon>
        <taxon>Eubacteriales</taxon>
        <taxon>Eubacteriaceae</taxon>
        <taxon>Eubacterium</taxon>
    </lineage>
</organism>
<name>N1ZXE0_9FIRM</name>
<feature type="region of interest" description="Disordered" evidence="1">
    <location>
        <begin position="78"/>
        <end position="113"/>
    </location>
</feature>
<dbReference type="HOGENOM" id="CLU_158975_0_0_9"/>
<dbReference type="AlphaFoldDB" id="N1ZXE0"/>
<keyword evidence="3" id="KW-1185">Reference proteome</keyword>
<protein>
    <submittedName>
        <fullName evidence="2">Uncharacterized protein</fullName>
    </submittedName>
</protein>